<dbReference type="PANTHER" id="PTHR43292:SF4">
    <property type="entry name" value="ACYL-COA DEHYDROGENASE FADE34"/>
    <property type="match status" value="1"/>
</dbReference>
<dbReference type="Pfam" id="PF02770">
    <property type="entry name" value="Acyl-CoA_dh_M"/>
    <property type="match status" value="1"/>
</dbReference>
<keyword evidence="2 5" id="KW-0285">Flavoprotein</keyword>
<evidence type="ECO:0000256" key="5">
    <source>
        <dbReference type="RuleBase" id="RU362125"/>
    </source>
</evidence>
<feature type="domain" description="Acyl-CoA dehydrogenase/oxidase C-terminal" evidence="6">
    <location>
        <begin position="237"/>
        <end position="330"/>
    </location>
</feature>
<accession>A0A2S2BP23</accession>
<keyword evidence="3 5" id="KW-0274">FAD</keyword>
<dbReference type="FunFam" id="2.40.110.10:FF:000011">
    <property type="entry name" value="Acyl-CoA dehydrogenase FadE34"/>
    <property type="match status" value="1"/>
</dbReference>
<proteinExistence type="inferred from homology"/>
<evidence type="ECO:0000256" key="3">
    <source>
        <dbReference type="ARBA" id="ARBA00022827"/>
    </source>
</evidence>
<dbReference type="InterPro" id="IPR046373">
    <property type="entry name" value="Acyl-CoA_Oxase/DH_mid-dom_sf"/>
</dbReference>
<evidence type="ECO:0000256" key="4">
    <source>
        <dbReference type="ARBA" id="ARBA00023002"/>
    </source>
</evidence>
<dbReference type="Proteomes" id="UP000245711">
    <property type="component" value="Chromosome"/>
</dbReference>
<dbReference type="GO" id="GO:0005886">
    <property type="term" value="C:plasma membrane"/>
    <property type="evidence" value="ECO:0007669"/>
    <property type="project" value="TreeGrafter"/>
</dbReference>
<dbReference type="InterPro" id="IPR009100">
    <property type="entry name" value="AcylCoA_DH/oxidase_NM_dom_sf"/>
</dbReference>
<protein>
    <submittedName>
        <fullName evidence="8">Acyl-CoA dehydrogenase</fullName>
    </submittedName>
</protein>
<name>A0A2S2BP23_9NOCA</name>
<evidence type="ECO:0000256" key="2">
    <source>
        <dbReference type="ARBA" id="ARBA00022630"/>
    </source>
</evidence>
<dbReference type="EMBL" id="CP021354">
    <property type="protein sequence ID" value="AWK70313.1"/>
    <property type="molecule type" value="Genomic_DNA"/>
</dbReference>
<dbReference type="KEGG" id="roz:CBI38_00725"/>
<evidence type="ECO:0000256" key="1">
    <source>
        <dbReference type="ARBA" id="ARBA00001974"/>
    </source>
</evidence>
<comment type="similarity">
    <text evidence="5">Belongs to the acyl-CoA dehydrogenase family.</text>
</comment>
<sequence>MLSFFCWRSSGRRTVQGGYCDRGGRFSVSGSGNDAGANVALAGAPVAAHWVGDRQIAPSLLKYGTEGQRHAFLPGIVRGERFFAIGMSEPDSGSDLASARTRAVRVEDGWRITGTKVWTSGAHRSHALMLLARTSPVDPEHRHAGLSQFIVDLDSPGLTISPIHWMNGEHHFNEVSLDEVFVPDDRVFGEIGNGWKQVTSELGFERSGPERTLSTFPVLAGLADRMGRGELPADPALGRLVARITGARQMSAAVAGQLQRHLPADVAAAVVKVLGTTTEGDIADLADLHCDDTTDPGFRDLVQTAVDHRPGFTIRGGTNEILRGVIARELGLR</sequence>
<evidence type="ECO:0000259" key="6">
    <source>
        <dbReference type="Pfam" id="PF00441"/>
    </source>
</evidence>
<comment type="cofactor">
    <cofactor evidence="1 5">
        <name>FAD</name>
        <dbReference type="ChEBI" id="CHEBI:57692"/>
    </cofactor>
</comment>
<feature type="domain" description="Acyl-CoA oxidase/dehydrogenase middle" evidence="7">
    <location>
        <begin position="84"/>
        <end position="179"/>
    </location>
</feature>
<evidence type="ECO:0000313" key="9">
    <source>
        <dbReference type="Proteomes" id="UP000245711"/>
    </source>
</evidence>
<evidence type="ECO:0000259" key="7">
    <source>
        <dbReference type="Pfam" id="PF02770"/>
    </source>
</evidence>
<dbReference type="AlphaFoldDB" id="A0A2S2BP23"/>
<evidence type="ECO:0000313" key="8">
    <source>
        <dbReference type="EMBL" id="AWK70313.1"/>
    </source>
</evidence>
<dbReference type="SUPFAM" id="SSF56645">
    <property type="entry name" value="Acyl-CoA dehydrogenase NM domain-like"/>
    <property type="match status" value="1"/>
</dbReference>
<dbReference type="InterPro" id="IPR052161">
    <property type="entry name" value="Mycobact_Acyl-CoA_DH"/>
</dbReference>
<reference evidence="8 9" key="1">
    <citation type="submission" date="2017-05" db="EMBL/GenBank/DDBJ databases">
        <title>Isolation of Rhodococcus sp. S2-17 biodegrading of BP-3.</title>
        <authorList>
            <person name="Lee Y."/>
            <person name="Kim K.H."/>
            <person name="Chun B.H."/>
            <person name="Jung H.S."/>
            <person name="Jeon C.O."/>
        </authorList>
    </citation>
    <scope>NUCLEOTIDE SEQUENCE [LARGE SCALE GENOMIC DNA]</scope>
    <source>
        <strain evidence="8 9">S2-17</strain>
    </source>
</reference>
<dbReference type="GO" id="GO:0003995">
    <property type="term" value="F:acyl-CoA dehydrogenase activity"/>
    <property type="evidence" value="ECO:0007669"/>
    <property type="project" value="InterPro"/>
</dbReference>
<dbReference type="PANTHER" id="PTHR43292">
    <property type="entry name" value="ACYL-COA DEHYDROGENASE"/>
    <property type="match status" value="1"/>
</dbReference>
<dbReference type="OrthoDB" id="9770681at2"/>
<dbReference type="PROSITE" id="PS00072">
    <property type="entry name" value="ACYL_COA_DH_1"/>
    <property type="match status" value="1"/>
</dbReference>
<dbReference type="Gene3D" id="2.40.110.10">
    <property type="entry name" value="Butyryl-CoA Dehydrogenase, subunit A, domain 2"/>
    <property type="match status" value="1"/>
</dbReference>
<keyword evidence="4 5" id="KW-0560">Oxidoreductase</keyword>
<dbReference type="InterPro" id="IPR006089">
    <property type="entry name" value="Acyl-CoA_DH_CS"/>
</dbReference>
<dbReference type="Gene3D" id="1.20.140.10">
    <property type="entry name" value="Butyryl-CoA Dehydrogenase, subunit A, domain 3"/>
    <property type="match status" value="1"/>
</dbReference>
<keyword evidence="9" id="KW-1185">Reference proteome</keyword>
<gene>
    <name evidence="8" type="ORF">CBI38_00725</name>
</gene>
<dbReference type="InterPro" id="IPR009075">
    <property type="entry name" value="AcylCo_DH/oxidase_C"/>
</dbReference>
<dbReference type="Pfam" id="PF00441">
    <property type="entry name" value="Acyl-CoA_dh_1"/>
    <property type="match status" value="1"/>
</dbReference>
<organism evidence="8 9">
    <name type="scientific">Rhodococcus oxybenzonivorans</name>
    <dbReference type="NCBI Taxonomy" id="1990687"/>
    <lineage>
        <taxon>Bacteria</taxon>
        <taxon>Bacillati</taxon>
        <taxon>Actinomycetota</taxon>
        <taxon>Actinomycetes</taxon>
        <taxon>Mycobacteriales</taxon>
        <taxon>Nocardiaceae</taxon>
        <taxon>Rhodococcus</taxon>
    </lineage>
</organism>
<dbReference type="InterPro" id="IPR006091">
    <property type="entry name" value="Acyl-CoA_Oxase/DH_mid-dom"/>
</dbReference>